<sequence length="222" mass="26236">MNNQSALMKLYTYLIISFLFCNIAKSQIQTNYFVDDVNTVDCAFFEFCVNDNAKITEVNLIENMSTYKNKETLQQLKDYLLSLEFHPDTKLKNACHNITFTFINSKYEHMQVASNANTPETQLLKGAFRYKNPYYQKTVIKRTKRIQKEKSKDDNQIYDIEWISNRQYNLIYKRMPSERLKKYIGESIKVDILEVFNDGSYVFRATNEHNDDITFGVIIKVK</sequence>
<dbReference type="EMBL" id="BRVO01000003">
    <property type="protein sequence ID" value="GLB50104.1"/>
    <property type="molecule type" value="Genomic_DNA"/>
</dbReference>
<proteinExistence type="predicted"/>
<name>A0ABQ5ML45_9FLAO</name>
<comment type="caution">
    <text evidence="1">The sequence shown here is derived from an EMBL/GenBank/DDBJ whole genome shotgun (WGS) entry which is preliminary data.</text>
</comment>
<evidence type="ECO:0000313" key="1">
    <source>
        <dbReference type="EMBL" id="GLB50104.1"/>
    </source>
</evidence>
<accession>A0ABQ5ML45</accession>
<protein>
    <submittedName>
        <fullName evidence="1">Uncharacterized protein</fullName>
    </submittedName>
</protein>
<evidence type="ECO:0000313" key="2">
    <source>
        <dbReference type="Proteomes" id="UP001143543"/>
    </source>
</evidence>
<keyword evidence="2" id="KW-1185">Reference proteome</keyword>
<organism evidence="1 2">
    <name type="scientific">Neptunitalea lumnitzerae</name>
    <dbReference type="NCBI Taxonomy" id="2965509"/>
    <lineage>
        <taxon>Bacteria</taxon>
        <taxon>Pseudomonadati</taxon>
        <taxon>Bacteroidota</taxon>
        <taxon>Flavobacteriia</taxon>
        <taxon>Flavobacteriales</taxon>
        <taxon>Flavobacteriaceae</taxon>
        <taxon>Neptunitalea</taxon>
    </lineage>
</organism>
<gene>
    <name evidence="1" type="ORF">Y10_24720</name>
</gene>
<reference evidence="1" key="1">
    <citation type="submission" date="2022-07" db="EMBL/GenBank/DDBJ databases">
        <title>Taxonomy of Novel Oxalotrophic and Methylotrophic Bacteria.</title>
        <authorList>
            <person name="Sahin N."/>
            <person name="Tani A."/>
        </authorList>
    </citation>
    <scope>NUCLEOTIDE SEQUENCE</scope>
    <source>
        <strain evidence="1">Y10</strain>
    </source>
</reference>
<dbReference type="Proteomes" id="UP001143543">
    <property type="component" value="Unassembled WGS sequence"/>
</dbReference>